<dbReference type="GeneID" id="77462813"/>
<keyword evidence="6 10" id="KW-0326">Glycosidase</keyword>
<dbReference type="InterPro" id="IPR013780">
    <property type="entry name" value="Glyco_hydro_b"/>
</dbReference>
<evidence type="ECO:0000256" key="5">
    <source>
        <dbReference type="ARBA" id="ARBA00023277"/>
    </source>
</evidence>
<evidence type="ECO:0000313" key="10">
    <source>
        <dbReference type="EMBL" id="SUO04944.1"/>
    </source>
</evidence>
<dbReference type="InterPro" id="IPR017853">
    <property type="entry name" value="GH"/>
</dbReference>
<feature type="active site" description="Nucleophile" evidence="7">
    <location>
        <position position="231"/>
    </location>
</feature>
<evidence type="ECO:0000256" key="7">
    <source>
        <dbReference type="PIRSR" id="PIRSR001021-1"/>
    </source>
</evidence>
<feature type="binding site" evidence="8">
    <location>
        <position position="194"/>
    </location>
    <ligand>
        <name>Ca(2+)</name>
        <dbReference type="ChEBI" id="CHEBI:29108"/>
        <label>1</label>
    </ligand>
</feature>
<dbReference type="PANTHER" id="PTHR43447">
    <property type="entry name" value="ALPHA-AMYLASE"/>
    <property type="match status" value="1"/>
</dbReference>
<evidence type="ECO:0000256" key="1">
    <source>
        <dbReference type="ARBA" id="ARBA00001913"/>
    </source>
</evidence>
<comment type="cofactor">
    <cofactor evidence="1">
        <name>Ca(2+)</name>
        <dbReference type="ChEBI" id="CHEBI:29108"/>
    </cofactor>
</comment>
<dbReference type="PIRSF" id="PIRSF001021">
    <property type="entry name" value="Alph-amls_thrmst"/>
    <property type="match status" value="1"/>
</dbReference>
<dbReference type="AlphaFoldDB" id="A0A380LM22"/>
<organism evidence="10 11">
    <name type="scientific">Faecalicoccus pleomorphus</name>
    <dbReference type="NCBI Taxonomy" id="1323"/>
    <lineage>
        <taxon>Bacteria</taxon>
        <taxon>Bacillati</taxon>
        <taxon>Bacillota</taxon>
        <taxon>Erysipelotrichia</taxon>
        <taxon>Erysipelotrichales</taxon>
        <taxon>Erysipelotrichaceae</taxon>
        <taxon>Faecalicoccus</taxon>
    </lineage>
</organism>
<evidence type="ECO:0000256" key="8">
    <source>
        <dbReference type="PIRSR" id="PIRSR001021-2"/>
    </source>
</evidence>
<dbReference type="EMBL" id="UHFX01000003">
    <property type="protein sequence ID" value="SUO04944.1"/>
    <property type="molecule type" value="Genomic_DNA"/>
</dbReference>
<keyword evidence="8" id="KW-0106">Calcium</keyword>
<sequence>MKNSTMIQYFEWYLPADGKHWDRVQKDAAHLHQIGFDRIWLPPAYKGQGGSHDVGYGVYDLYDLGEFDQKGTIATKYGTKDAYIQAIQSCHENQLEVIADIVFNHRMGADQTETIQAKEINWNDRDQSISPEESVEVWTKFIFPGRKGKYSDFIWDWSCFTGTDYDARTKQTKLLEFYSKKWSENVSQEQGNYDYIMGDDVDFSNQKVVDELYHWTRWYKNLTGIDGFRLDAVKSIDSTFFPRWLATMRQEYQDDLFAVGEYWSGNLNELKDYLRTTSYCMTLFDVPLHFHLADASNSYDQYDMSKIFEGTLTRIAPQSAVAFVDNHDTQPGQALQSWVQDWFKVHAYALILLRDTHCPCVFYGDYKGIAHDQKGQVPFLEEMVWIRKYVFDADQIEDRLDDRHCIGWCAKGIHPIVVVLTNGWASQKTFSLPEHVFDSFVDITRNDYKIQIDKDGSGTFTCLDGKCSIYIKEEDFISMKKEMKR</sequence>
<evidence type="ECO:0000313" key="11">
    <source>
        <dbReference type="Proteomes" id="UP000255523"/>
    </source>
</evidence>
<feature type="binding site" evidence="8">
    <location>
        <position position="202"/>
    </location>
    <ligand>
        <name>Ca(2+)</name>
        <dbReference type="ChEBI" id="CHEBI:29108"/>
        <label>2</label>
    </ligand>
</feature>
<dbReference type="InterPro" id="IPR013776">
    <property type="entry name" value="A-amylase_thermo"/>
</dbReference>
<feature type="active site" description="Proton donor" evidence="7">
    <location>
        <position position="261"/>
    </location>
</feature>
<keyword evidence="4 10" id="KW-0378">Hydrolase</keyword>
<dbReference type="EC" id="3.2.1.1" evidence="10"/>
<evidence type="ECO:0000256" key="3">
    <source>
        <dbReference type="ARBA" id="ARBA00022723"/>
    </source>
</evidence>
<dbReference type="RefSeq" id="WP_022790698.1">
    <property type="nucleotide sequence ID" value="NZ_CAMNNH010000046.1"/>
</dbReference>
<feature type="domain" description="Glycosyl hydrolase family 13 catalytic" evidence="9">
    <location>
        <begin position="4"/>
        <end position="387"/>
    </location>
</feature>
<dbReference type="Gene3D" id="2.40.30.140">
    <property type="match status" value="1"/>
</dbReference>
<evidence type="ECO:0000256" key="2">
    <source>
        <dbReference type="ARBA" id="ARBA00008061"/>
    </source>
</evidence>
<gene>
    <name evidence="10" type="primary">amy</name>
    <name evidence="10" type="ORF">NCTC11087_01873</name>
</gene>
<dbReference type="SUPFAM" id="SSF51445">
    <property type="entry name" value="(Trans)glycosidases"/>
    <property type="match status" value="1"/>
</dbReference>
<dbReference type="NCBIfam" id="NF006969">
    <property type="entry name" value="PRK09441.1-2"/>
    <property type="match status" value="1"/>
</dbReference>
<evidence type="ECO:0000256" key="4">
    <source>
        <dbReference type="ARBA" id="ARBA00022801"/>
    </source>
</evidence>
<evidence type="ECO:0000256" key="6">
    <source>
        <dbReference type="ARBA" id="ARBA00023295"/>
    </source>
</evidence>
<dbReference type="CDD" id="cd11318">
    <property type="entry name" value="AmyAc_bac_fung_AmyA"/>
    <property type="match status" value="1"/>
</dbReference>
<dbReference type="GO" id="GO:0004556">
    <property type="term" value="F:alpha-amylase activity"/>
    <property type="evidence" value="ECO:0007669"/>
    <property type="project" value="UniProtKB-EC"/>
</dbReference>
<dbReference type="SMART" id="SM00642">
    <property type="entry name" value="Aamy"/>
    <property type="match status" value="1"/>
</dbReference>
<protein>
    <submittedName>
        <fullName evidence="10">Alpha-amylase</fullName>
        <ecNumber evidence="10">3.2.1.1</ecNumber>
    </submittedName>
</protein>
<evidence type="ECO:0000259" key="9">
    <source>
        <dbReference type="SMART" id="SM00642"/>
    </source>
</evidence>
<feature type="binding site" evidence="8">
    <location>
        <position position="104"/>
    </location>
    <ligand>
        <name>Ca(2+)</name>
        <dbReference type="ChEBI" id="CHEBI:29108"/>
        <label>1</label>
    </ligand>
</feature>
<dbReference type="OrthoDB" id="9805159at2"/>
<dbReference type="InterPro" id="IPR006047">
    <property type="entry name" value="GH13_cat_dom"/>
</dbReference>
<proteinExistence type="inferred from homology"/>
<name>A0A380LM22_9FIRM</name>
<dbReference type="SUPFAM" id="SSF51011">
    <property type="entry name" value="Glycosyl hydrolase domain"/>
    <property type="match status" value="1"/>
</dbReference>
<comment type="similarity">
    <text evidence="2">Belongs to the glycosyl hydrolase 13 family.</text>
</comment>
<dbReference type="NCBIfam" id="NF006968">
    <property type="entry name" value="PRK09441.1-1"/>
    <property type="match status" value="1"/>
</dbReference>
<dbReference type="Gene3D" id="2.60.40.1180">
    <property type="entry name" value="Golgi alpha-mannosidase II"/>
    <property type="match status" value="1"/>
</dbReference>
<keyword evidence="5" id="KW-0119">Carbohydrate metabolism</keyword>
<dbReference type="Proteomes" id="UP000255523">
    <property type="component" value="Unassembled WGS sequence"/>
</dbReference>
<dbReference type="Pfam" id="PF00128">
    <property type="entry name" value="Alpha-amylase"/>
    <property type="match status" value="1"/>
</dbReference>
<dbReference type="GO" id="GO:0005975">
    <property type="term" value="P:carbohydrate metabolic process"/>
    <property type="evidence" value="ECO:0007669"/>
    <property type="project" value="InterPro"/>
</dbReference>
<dbReference type="GO" id="GO:0005509">
    <property type="term" value="F:calcium ion binding"/>
    <property type="evidence" value="ECO:0007669"/>
    <property type="project" value="InterPro"/>
</dbReference>
<reference evidence="10 11" key="1">
    <citation type="submission" date="2018-06" db="EMBL/GenBank/DDBJ databases">
        <authorList>
            <consortium name="Pathogen Informatics"/>
            <person name="Doyle S."/>
        </authorList>
    </citation>
    <scope>NUCLEOTIDE SEQUENCE [LARGE SCALE GENOMIC DNA]</scope>
    <source>
        <strain evidence="10 11">NCTC11087</strain>
    </source>
</reference>
<keyword evidence="3 8" id="KW-0479">Metal-binding</keyword>
<dbReference type="Gene3D" id="3.20.20.80">
    <property type="entry name" value="Glycosidases"/>
    <property type="match status" value="1"/>
</dbReference>
<keyword evidence="11" id="KW-1185">Reference proteome</keyword>
<feature type="binding site" evidence="8">
    <location>
        <position position="200"/>
    </location>
    <ligand>
        <name>Ca(2+)</name>
        <dbReference type="ChEBI" id="CHEBI:29108"/>
        <label>1</label>
    </ligand>
</feature>
<accession>A0A380LM22</accession>